<dbReference type="AlphaFoldDB" id="A0AAN8WVC8"/>
<dbReference type="Proteomes" id="UP001381693">
    <property type="component" value="Unassembled WGS sequence"/>
</dbReference>
<proteinExistence type="predicted"/>
<evidence type="ECO:0000256" key="1">
    <source>
        <dbReference type="SAM" id="SignalP"/>
    </source>
</evidence>
<comment type="caution">
    <text evidence="2">The sequence shown here is derived from an EMBL/GenBank/DDBJ whole genome shotgun (WGS) entry which is preliminary data.</text>
</comment>
<accession>A0AAN8WVC8</accession>
<keyword evidence="3" id="KW-1185">Reference proteome</keyword>
<dbReference type="Gene3D" id="2.60.120.260">
    <property type="entry name" value="Galactose-binding domain-like"/>
    <property type="match status" value="1"/>
</dbReference>
<organism evidence="2 3">
    <name type="scientific">Halocaridina rubra</name>
    <name type="common">Hawaiian red shrimp</name>
    <dbReference type="NCBI Taxonomy" id="373956"/>
    <lineage>
        <taxon>Eukaryota</taxon>
        <taxon>Metazoa</taxon>
        <taxon>Ecdysozoa</taxon>
        <taxon>Arthropoda</taxon>
        <taxon>Crustacea</taxon>
        <taxon>Multicrustacea</taxon>
        <taxon>Malacostraca</taxon>
        <taxon>Eumalacostraca</taxon>
        <taxon>Eucarida</taxon>
        <taxon>Decapoda</taxon>
        <taxon>Pleocyemata</taxon>
        <taxon>Caridea</taxon>
        <taxon>Atyoidea</taxon>
        <taxon>Atyidae</taxon>
        <taxon>Halocaridina</taxon>
    </lineage>
</organism>
<gene>
    <name evidence="2" type="ORF">SK128_012671</name>
</gene>
<feature type="chain" id="PRO_5042879520" description="F5/8 type C domain-containing protein" evidence="1">
    <location>
        <begin position="21"/>
        <end position="237"/>
    </location>
</feature>
<evidence type="ECO:0000313" key="3">
    <source>
        <dbReference type="Proteomes" id="UP001381693"/>
    </source>
</evidence>
<evidence type="ECO:0008006" key="4">
    <source>
        <dbReference type="Google" id="ProtNLM"/>
    </source>
</evidence>
<keyword evidence="1" id="KW-0732">Signal</keyword>
<name>A0AAN8WVC8_HALRR</name>
<reference evidence="2 3" key="1">
    <citation type="submission" date="2023-11" db="EMBL/GenBank/DDBJ databases">
        <title>Halocaridina rubra genome assembly.</title>
        <authorList>
            <person name="Smith C."/>
        </authorList>
    </citation>
    <scope>NUCLEOTIDE SEQUENCE [LARGE SCALE GENOMIC DNA]</scope>
    <source>
        <strain evidence="2">EP-1</strain>
        <tissue evidence="2">Whole</tissue>
    </source>
</reference>
<dbReference type="InterPro" id="IPR008979">
    <property type="entry name" value="Galactose-bd-like_sf"/>
</dbReference>
<dbReference type="EMBL" id="JAXCGZ010013277">
    <property type="protein sequence ID" value="KAK7073005.1"/>
    <property type="molecule type" value="Genomic_DNA"/>
</dbReference>
<feature type="signal peptide" evidence="1">
    <location>
        <begin position="1"/>
        <end position="20"/>
    </location>
</feature>
<evidence type="ECO:0000313" key="2">
    <source>
        <dbReference type="EMBL" id="KAK7073005.1"/>
    </source>
</evidence>
<protein>
    <recommendedName>
        <fullName evidence="4">F5/8 type C domain-containing protein</fullName>
    </recommendedName>
</protein>
<sequence>MAKFWKFLLYVLLIFVRREAMTLEQYFLSSYSGPYFEQLSLQEFAVRRPICAIHAQQTSAPYFYYDNGICSIYDVGVTSSSNSDFYLYKLYDPNDVPEVLLDRALNKPTVGGPYWDYHVSGRAVDGDINTQFLANTPSDNWWCVDLLGFYFIRKIDVLPHIQVPSWFNQIKVYVGNSTVVNGDFSAFTEIAYYIGPWDGIERVMITPYQNVIFGRHVGIQGLSTSLQLDLLDVLVLA</sequence>
<dbReference type="SUPFAM" id="SSF49785">
    <property type="entry name" value="Galactose-binding domain-like"/>
    <property type="match status" value="1"/>
</dbReference>